<evidence type="ECO:0000256" key="6">
    <source>
        <dbReference type="ARBA" id="ARBA00023136"/>
    </source>
</evidence>
<feature type="transmembrane region" description="Helical" evidence="12">
    <location>
        <begin position="90"/>
        <end position="110"/>
    </location>
</feature>
<feature type="transmembrane region" description="Helical" evidence="12">
    <location>
        <begin position="172"/>
        <end position="194"/>
    </location>
</feature>
<comment type="subcellular location">
    <subcellularLocation>
        <location evidence="1">Cell membrane</location>
        <topology evidence="1">Multi-pass membrane protein</topology>
    </subcellularLocation>
</comment>
<keyword evidence="3 9" id="KW-0812">Transmembrane</keyword>
<feature type="domain" description="G-protein coupled receptors family 1 profile" evidence="13">
    <location>
        <begin position="71"/>
        <end position="490"/>
    </location>
</feature>
<dbReference type="GO" id="GO:0007204">
    <property type="term" value="P:positive regulation of cytosolic calcium ion concentration"/>
    <property type="evidence" value="ECO:0007669"/>
    <property type="project" value="TreeGrafter"/>
</dbReference>
<dbReference type="GO" id="GO:0071880">
    <property type="term" value="P:adenylate cyclase-activating adrenergic receptor signaling pathway"/>
    <property type="evidence" value="ECO:0007669"/>
    <property type="project" value="TreeGrafter"/>
</dbReference>
<comment type="caution">
    <text evidence="14">The sequence shown here is derived from an EMBL/GenBank/DDBJ whole genome shotgun (WGS) entry which is preliminary data.</text>
</comment>
<evidence type="ECO:0000256" key="10">
    <source>
        <dbReference type="SAM" id="Coils"/>
    </source>
</evidence>
<organism evidence="14 18">
    <name type="scientific">Rotaria magnacalcarata</name>
    <dbReference type="NCBI Taxonomy" id="392030"/>
    <lineage>
        <taxon>Eukaryota</taxon>
        <taxon>Metazoa</taxon>
        <taxon>Spiralia</taxon>
        <taxon>Gnathifera</taxon>
        <taxon>Rotifera</taxon>
        <taxon>Eurotatoria</taxon>
        <taxon>Bdelloidea</taxon>
        <taxon>Philodinida</taxon>
        <taxon>Philodinidae</taxon>
        <taxon>Rotaria</taxon>
    </lineage>
</organism>
<dbReference type="GO" id="GO:0043410">
    <property type="term" value="P:positive regulation of MAPK cascade"/>
    <property type="evidence" value="ECO:0007669"/>
    <property type="project" value="TreeGrafter"/>
</dbReference>
<keyword evidence="2" id="KW-1003">Cell membrane</keyword>
<dbReference type="SUPFAM" id="SSF81321">
    <property type="entry name" value="Family A G protein-coupled receptor-like"/>
    <property type="match status" value="1"/>
</dbReference>
<sequence length="645" mass="73025">MSGNILNSATQFIRTYNVTRIIDESTSTTTHSLSLIKQITMSTNKIPLPHIDISPAACIAFVILILATVGGNTLVLSALFLDKRLHMPSFYLIANMAIADLLLGLSVLPFSSVLELLNDRWIFGQSFCSAWLALDVVCCTASIIALMGVSIDRYIGVTRPLNYGSIMTTRRSVYLVIVIWAVSILTSVVPLFGLTDREKQSNDFDIAQETYETCKVNKNTFYTIFSSMISFYIPVIILLILYSRVYQEAKKQGEKLENERRRLYQIDYQIASEHLRRKQIQTNGHAIERQNHEQHSVGTKPISSSIPNENGNEITTALLNHVTGAEKKSNFDHSLNLNDETQFKKDYSDPMNNNHNDDTVHSSLSIAHYFTNAHRSISKRLSSTFKRNSQTNSQRIANDHRQTGQMSRNDELLIIKRKLHNLKREKKAFRTLGLILGALLICWLPFFVTLPVVSILKHHGIITAENTENTWFKITFWLGYCNSALNPFVYAFSNRAIRRAFREVIFRRFCCCGLQCWLCRHFCPKKSNQYDRQQSYPNNRDNSYTVGADVLQVAPRRPYSVSHELIRKVSKTPNDIDPPLSTSIRTAGSEEGPVVSFANFVVPTVDEDPSLEDDKPTPPPPPPPPQEESKSTSIQKSFIDSSSES</sequence>
<dbReference type="GO" id="GO:0004937">
    <property type="term" value="F:alpha1-adrenergic receptor activity"/>
    <property type="evidence" value="ECO:0007669"/>
    <property type="project" value="TreeGrafter"/>
</dbReference>
<gene>
    <name evidence="17" type="ORF">OVN521_LOCUS12542</name>
    <name evidence="16" type="ORF">UXM345_LOCUS3765</name>
    <name evidence="14" type="ORF">WKI299_LOCUS1608</name>
    <name evidence="15" type="ORF">XDN619_LOCUS16204</name>
</gene>
<evidence type="ECO:0000313" key="17">
    <source>
        <dbReference type="EMBL" id="CAF3956444.1"/>
    </source>
</evidence>
<evidence type="ECO:0000256" key="9">
    <source>
        <dbReference type="RuleBase" id="RU000688"/>
    </source>
</evidence>
<feature type="transmembrane region" description="Helical" evidence="12">
    <location>
        <begin position="221"/>
        <end position="242"/>
    </location>
</feature>
<feature type="compositionally biased region" description="Polar residues" evidence="11">
    <location>
        <begin position="631"/>
        <end position="645"/>
    </location>
</feature>
<reference evidence="14" key="1">
    <citation type="submission" date="2021-02" db="EMBL/GenBank/DDBJ databases">
        <authorList>
            <person name="Nowell W R."/>
        </authorList>
    </citation>
    <scope>NUCLEOTIDE SEQUENCE</scope>
</reference>
<dbReference type="PROSITE" id="PS00237">
    <property type="entry name" value="G_PROTEIN_RECEP_F1_1"/>
    <property type="match status" value="1"/>
</dbReference>
<evidence type="ECO:0000256" key="3">
    <source>
        <dbReference type="ARBA" id="ARBA00022692"/>
    </source>
</evidence>
<dbReference type="PROSITE" id="PS50262">
    <property type="entry name" value="G_PROTEIN_RECEP_F1_2"/>
    <property type="match status" value="1"/>
</dbReference>
<evidence type="ECO:0000256" key="8">
    <source>
        <dbReference type="ARBA" id="ARBA00023224"/>
    </source>
</evidence>
<evidence type="ECO:0000256" key="11">
    <source>
        <dbReference type="SAM" id="MobiDB-lite"/>
    </source>
</evidence>
<keyword evidence="7 9" id="KW-0675">Receptor</keyword>
<dbReference type="Proteomes" id="UP000663856">
    <property type="component" value="Unassembled WGS sequence"/>
</dbReference>
<dbReference type="PRINTS" id="PR00237">
    <property type="entry name" value="GPCRRHODOPSN"/>
</dbReference>
<evidence type="ECO:0000256" key="12">
    <source>
        <dbReference type="SAM" id="Phobius"/>
    </source>
</evidence>
<keyword evidence="8 9" id="KW-0807">Transducer</keyword>
<dbReference type="CDD" id="cd14967">
    <property type="entry name" value="7tmA_amine_R-like"/>
    <property type="match status" value="1"/>
</dbReference>
<evidence type="ECO:0000256" key="5">
    <source>
        <dbReference type="ARBA" id="ARBA00023040"/>
    </source>
</evidence>
<feature type="region of interest" description="Disordered" evidence="11">
    <location>
        <begin position="603"/>
        <end position="645"/>
    </location>
</feature>
<dbReference type="Gene3D" id="1.20.1070.10">
    <property type="entry name" value="Rhodopsin 7-helix transmembrane proteins"/>
    <property type="match status" value="2"/>
</dbReference>
<evidence type="ECO:0000313" key="15">
    <source>
        <dbReference type="EMBL" id="CAF2088847.1"/>
    </source>
</evidence>
<accession>A0A816LFJ3</accession>
<dbReference type="GO" id="GO:0005886">
    <property type="term" value="C:plasma membrane"/>
    <property type="evidence" value="ECO:0007669"/>
    <property type="project" value="UniProtKB-SubCell"/>
</dbReference>
<feature type="transmembrane region" description="Helical" evidence="12">
    <location>
        <begin position="474"/>
        <end position="492"/>
    </location>
</feature>
<dbReference type="Pfam" id="PF00001">
    <property type="entry name" value="7tm_1"/>
    <property type="match status" value="1"/>
</dbReference>
<keyword evidence="6 12" id="KW-0472">Membrane</keyword>
<dbReference type="EMBL" id="CAJOBF010000249">
    <property type="protein sequence ID" value="CAF3782543.1"/>
    <property type="molecule type" value="Genomic_DNA"/>
</dbReference>
<feature type="transmembrane region" description="Helical" evidence="12">
    <location>
        <begin position="53"/>
        <end position="81"/>
    </location>
</feature>
<keyword evidence="19" id="KW-1185">Reference proteome</keyword>
<evidence type="ECO:0000256" key="2">
    <source>
        <dbReference type="ARBA" id="ARBA00022475"/>
    </source>
</evidence>
<evidence type="ECO:0000259" key="13">
    <source>
        <dbReference type="PROSITE" id="PS50262"/>
    </source>
</evidence>
<name>A0A816LFJ3_9BILA</name>
<dbReference type="AlphaFoldDB" id="A0A816LFJ3"/>
<dbReference type="InterPro" id="IPR017452">
    <property type="entry name" value="GPCR_Rhodpsn_7TM"/>
</dbReference>
<proteinExistence type="inferred from homology"/>
<keyword evidence="5 9" id="KW-0297">G-protein coupled receptor</keyword>
<feature type="coiled-coil region" evidence="10">
    <location>
        <begin position="239"/>
        <end position="266"/>
    </location>
</feature>
<dbReference type="Proteomes" id="UP000663887">
    <property type="component" value="Unassembled WGS sequence"/>
</dbReference>
<dbReference type="GO" id="GO:0007200">
    <property type="term" value="P:phospholipase C-activating G protein-coupled receptor signaling pathway"/>
    <property type="evidence" value="ECO:0007669"/>
    <property type="project" value="TreeGrafter"/>
</dbReference>
<protein>
    <recommendedName>
        <fullName evidence="13">G-protein coupled receptors family 1 profile domain-containing protein</fullName>
    </recommendedName>
</protein>
<evidence type="ECO:0000256" key="7">
    <source>
        <dbReference type="ARBA" id="ARBA00023170"/>
    </source>
</evidence>
<dbReference type="PANTHER" id="PTHR24248">
    <property type="entry name" value="ADRENERGIC RECEPTOR-RELATED G-PROTEIN COUPLED RECEPTOR"/>
    <property type="match status" value="1"/>
</dbReference>
<feature type="transmembrane region" description="Helical" evidence="12">
    <location>
        <begin position="432"/>
        <end position="454"/>
    </location>
</feature>
<evidence type="ECO:0000313" key="14">
    <source>
        <dbReference type="EMBL" id="CAF1937117.1"/>
    </source>
</evidence>
<evidence type="ECO:0000313" key="16">
    <source>
        <dbReference type="EMBL" id="CAF3782543.1"/>
    </source>
</evidence>
<feature type="transmembrane region" description="Helical" evidence="12">
    <location>
        <begin position="130"/>
        <end position="151"/>
    </location>
</feature>
<dbReference type="InterPro" id="IPR000276">
    <property type="entry name" value="GPCR_Rhodpsn"/>
</dbReference>
<dbReference type="PANTHER" id="PTHR24248:SF72">
    <property type="entry name" value="G-PROTEIN COUPLED RECEPTORS FAMILY 1 PROFILE DOMAIN-CONTAINING PROTEIN"/>
    <property type="match status" value="1"/>
</dbReference>
<dbReference type="EMBL" id="CAJOBG010001760">
    <property type="protein sequence ID" value="CAF3956444.1"/>
    <property type="molecule type" value="Genomic_DNA"/>
</dbReference>
<dbReference type="Proteomes" id="UP000663866">
    <property type="component" value="Unassembled WGS sequence"/>
</dbReference>
<dbReference type="Proteomes" id="UP000663842">
    <property type="component" value="Unassembled WGS sequence"/>
</dbReference>
<evidence type="ECO:0000313" key="19">
    <source>
        <dbReference type="Proteomes" id="UP000663866"/>
    </source>
</evidence>
<dbReference type="SMART" id="SM01381">
    <property type="entry name" value="7TM_GPCR_Srsx"/>
    <property type="match status" value="1"/>
</dbReference>
<evidence type="ECO:0000256" key="1">
    <source>
        <dbReference type="ARBA" id="ARBA00004651"/>
    </source>
</evidence>
<dbReference type="EMBL" id="CAJNRG010006772">
    <property type="protein sequence ID" value="CAF2088847.1"/>
    <property type="molecule type" value="Genomic_DNA"/>
</dbReference>
<comment type="similarity">
    <text evidence="9">Belongs to the G-protein coupled receptor 1 family.</text>
</comment>
<keyword evidence="4 12" id="KW-1133">Transmembrane helix</keyword>
<evidence type="ECO:0000256" key="4">
    <source>
        <dbReference type="ARBA" id="ARBA00022989"/>
    </source>
</evidence>
<dbReference type="GO" id="GO:0007267">
    <property type="term" value="P:cell-cell signaling"/>
    <property type="evidence" value="ECO:0007669"/>
    <property type="project" value="TreeGrafter"/>
</dbReference>
<dbReference type="EMBL" id="CAJNRF010000092">
    <property type="protein sequence ID" value="CAF1937117.1"/>
    <property type="molecule type" value="Genomic_DNA"/>
</dbReference>
<evidence type="ECO:0000313" key="18">
    <source>
        <dbReference type="Proteomes" id="UP000663856"/>
    </source>
</evidence>
<feature type="compositionally biased region" description="Pro residues" evidence="11">
    <location>
        <begin position="617"/>
        <end position="626"/>
    </location>
</feature>
<keyword evidence="10" id="KW-0175">Coiled coil</keyword>